<comment type="similarity">
    <text evidence="4">Belongs to the MsrA Met sulfoxide reductase family.</text>
</comment>
<comment type="function">
    <text evidence="4">Has an important function as a repair enzyme for proteins that have been inactivated by oxidation. Catalyzes the reversible oxidation-reduction of methionine sulfoxide in proteins to methionine.</text>
</comment>
<evidence type="ECO:0000259" key="5">
    <source>
        <dbReference type="Pfam" id="PF01625"/>
    </source>
</evidence>
<dbReference type="SUPFAM" id="SSF55068">
    <property type="entry name" value="Peptide methionine sulfoxide reductase"/>
    <property type="match status" value="1"/>
</dbReference>
<dbReference type="Proteomes" id="UP000198510">
    <property type="component" value="Unassembled WGS sequence"/>
</dbReference>
<comment type="catalytic activity">
    <reaction evidence="2 4">
        <text>L-methionyl-[protein] + [thioredoxin]-disulfide + H2O = L-methionyl-(S)-S-oxide-[protein] + [thioredoxin]-dithiol</text>
        <dbReference type="Rhea" id="RHEA:14217"/>
        <dbReference type="Rhea" id="RHEA-COMP:10698"/>
        <dbReference type="Rhea" id="RHEA-COMP:10700"/>
        <dbReference type="Rhea" id="RHEA-COMP:12313"/>
        <dbReference type="Rhea" id="RHEA-COMP:12315"/>
        <dbReference type="ChEBI" id="CHEBI:15377"/>
        <dbReference type="ChEBI" id="CHEBI:16044"/>
        <dbReference type="ChEBI" id="CHEBI:29950"/>
        <dbReference type="ChEBI" id="CHEBI:44120"/>
        <dbReference type="ChEBI" id="CHEBI:50058"/>
        <dbReference type="EC" id="1.8.4.11"/>
    </reaction>
</comment>
<evidence type="ECO:0000313" key="7">
    <source>
        <dbReference type="Proteomes" id="UP000198510"/>
    </source>
</evidence>
<feature type="active site" evidence="4">
    <location>
        <position position="46"/>
    </location>
</feature>
<evidence type="ECO:0000313" key="6">
    <source>
        <dbReference type="EMBL" id="SDK76427.1"/>
    </source>
</evidence>
<dbReference type="STRING" id="1075417.SAMN05421823_103499"/>
<dbReference type="PANTHER" id="PTHR43774:SF1">
    <property type="entry name" value="PEPTIDE METHIONINE SULFOXIDE REDUCTASE MSRA 2"/>
    <property type="match status" value="1"/>
</dbReference>
<dbReference type="NCBIfam" id="TIGR00401">
    <property type="entry name" value="msrA"/>
    <property type="match status" value="1"/>
</dbReference>
<evidence type="ECO:0000256" key="1">
    <source>
        <dbReference type="ARBA" id="ARBA00023002"/>
    </source>
</evidence>
<dbReference type="EMBL" id="FNFO01000003">
    <property type="protein sequence ID" value="SDK76427.1"/>
    <property type="molecule type" value="Genomic_DNA"/>
</dbReference>
<protein>
    <recommendedName>
        <fullName evidence="4">Peptide methionine sulfoxide reductase MsrA</fullName>
        <shortName evidence="4">Protein-methionine-S-oxide reductase</shortName>
        <ecNumber evidence="4">1.8.4.11</ecNumber>
    </recommendedName>
    <alternativeName>
        <fullName evidence="4">Peptide-methionine (S)-S-oxide reductase</fullName>
        <shortName evidence="4">Peptide Met(O) reductase</shortName>
    </alternativeName>
</protein>
<dbReference type="GO" id="GO:0033744">
    <property type="term" value="F:L-methionine:thioredoxin-disulfide S-oxidoreductase activity"/>
    <property type="evidence" value="ECO:0007669"/>
    <property type="project" value="RHEA"/>
</dbReference>
<dbReference type="Gene3D" id="3.30.1060.10">
    <property type="entry name" value="Peptide methionine sulphoxide reductase MsrA"/>
    <property type="match status" value="1"/>
</dbReference>
<dbReference type="Pfam" id="PF01625">
    <property type="entry name" value="PMSR"/>
    <property type="match status" value="1"/>
</dbReference>
<evidence type="ECO:0000256" key="3">
    <source>
        <dbReference type="ARBA" id="ARBA00048782"/>
    </source>
</evidence>
<name>A0A1G9EJR5_9BACT</name>
<sequence>MTKWALLTLLAGFLASCLGKVDSKPLYEENEPLSAQVDTATFGSGCFWCTEAVFQDLNGVEKVVSGYSGGHVPNPTYKQVCTGTTGHAEVTQIYYDPSKITYDELLEVFFKTHDPTTLNRQGNDVGPQYRSAIFYHTARQQELAEHYKKELDNVGAFDQPIVTEIVPFKEFYEAEDYHQNYFNLNGSQPYCQFVIKPKVEKFRKVFKDKLKKEVQ</sequence>
<keyword evidence="7" id="KW-1185">Reference proteome</keyword>
<dbReference type="AlphaFoldDB" id="A0A1G9EJR5"/>
<dbReference type="GO" id="GO:0008113">
    <property type="term" value="F:peptide-methionine (S)-S-oxide reductase activity"/>
    <property type="evidence" value="ECO:0007669"/>
    <property type="project" value="UniProtKB-UniRule"/>
</dbReference>
<dbReference type="HAMAP" id="MF_01401">
    <property type="entry name" value="MsrA"/>
    <property type="match status" value="1"/>
</dbReference>
<gene>
    <name evidence="4" type="primary">msrA</name>
    <name evidence="6" type="ORF">SAMN05421823_103499</name>
</gene>
<accession>A0A1G9EJR5</accession>
<dbReference type="RefSeq" id="WP_089681493.1">
    <property type="nucleotide sequence ID" value="NZ_FNFO01000003.1"/>
</dbReference>
<comment type="catalytic activity">
    <reaction evidence="3 4">
        <text>[thioredoxin]-disulfide + L-methionine + H2O = L-methionine (S)-S-oxide + [thioredoxin]-dithiol</text>
        <dbReference type="Rhea" id="RHEA:19993"/>
        <dbReference type="Rhea" id="RHEA-COMP:10698"/>
        <dbReference type="Rhea" id="RHEA-COMP:10700"/>
        <dbReference type="ChEBI" id="CHEBI:15377"/>
        <dbReference type="ChEBI" id="CHEBI:29950"/>
        <dbReference type="ChEBI" id="CHEBI:50058"/>
        <dbReference type="ChEBI" id="CHEBI:57844"/>
        <dbReference type="ChEBI" id="CHEBI:58772"/>
        <dbReference type="EC" id="1.8.4.11"/>
    </reaction>
</comment>
<evidence type="ECO:0000256" key="4">
    <source>
        <dbReference type="HAMAP-Rule" id="MF_01401"/>
    </source>
</evidence>
<evidence type="ECO:0000256" key="2">
    <source>
        <dbReference type="ARBA" id="ARBA00047806"/>
    </source>
</evidence>
<dbReference type="InterPro" id="IPR036509">
    <property type="entry name" value="Met_Sox_Rdtase_MsrA_sf"/>
</dbReference>
<dbReference type="PANTHER" id="PTHR43774">
    <property type="entry name" value="PEPTIDE METHIONINE SULFOXIDE REDUCTASE"/>
    <property type="match status" value="1"/>
</dbReference>
<dbReference type="EC" id="1.8.4.11" evidence="4"/>
<organism evidence="6 7">
    <name type="scientific">Catalinimonas alkaloidigena</name>
    <dbReference type="NCBI Taxonomy" id="1075417"/>
    <lineage>
        <taxon>Bacteria</taxon>
        <taxon>Pseudomonadati</taxon>
        <taxon>Bacteroidota</taxon>
        <taxon>Cytophagia</taxon>
        <taxon>Cytophagales</taxon>
        <taxon>Catalimonadaceae</taxon>
        <taxon>Catalinimonas</taxon>
    </lineage>
</organism>
<feature type="domain" description="Peptide methionine sulphoxide reductase MsrA" evidence="5">
    <location>
        <begin position="39"/>
        <end position="192"/>
    </location>
</feature>
<reference evidence="6 7" key="1">
    <citation type="submission" date="2016-10" db="EMBL/GenBank/DDBJ databases">
        <authorList>
            <person name="de Groot N.N."/>
        </authorList>
    </citation>
    <scope>NUCLEOTIDE SEQUENCE [LARGE SCALE GENOMIC DNA]</scope>
    <source>
        <strain evidence="6 7">DSM 25186</strain>
    </source>
</reference>
<proteinExistence type="inferred from homology"/>
<dbReference type="PROSITE" id="PS51257">
    <property type="entry name" value="PROKAR_LIPOPROTEIN"/>
    <property type="match status" value="1"/>
</dbReference>
<dbReference type="OrthoDB" id="4174719at2"/>
<dbReference type="InterPro" id="IPR002569">
    <property type="entry name" value="Met_Sox_Rdtase_MsrA_dom"/>
</dbReference>
<keyword evidence="1 4" id="KW-0560">Oxidoreductase</keyword>